<dbReference type="InterPro" id="IPR016762">
    <property type="entry name" value="Methan_mark_17"/>
</dbReference>
<evidence type="ECO:0000313" key="1">
    <source>
        <dbReference type="EMBL" id="AAU82243.1"/>
    </source>
</evidence>
<evidence type="ECO:0008006" key="2">
    <source>
        <dbReference type="Google" id="ProtNLM"/>
    </source>
</evidence>
<dbReference type="AlphaFoldDB" id="Q64ED4"/>
<name>Q64ED4_UNCAG</name>
<proteinExistence type="predicted"/>
<reference evidence="1" key="1">
    <citation type="journal article" date="2004" name="Science">
        <title>Reverse methanogenesis: testing the hypothesis with environmental genomics.</title>
        <authorList>
            <person name="Hallam S.J."/>
            <person name="Putnam N."/>
            <person name="Preston C.M."/>
            <person name="Detter J.C."/>
            <person name="Rokhsar D."/>
            <person name="Richardson P.M."/>
            <person name="DeLong E.F."/>
        </authorList>
    </citation>
    <scope>NUCLEOTIDE SEQUENCE</scope>
</reference>
<protein>
    <recommendedName>
        <fullName evidence="2">Methanogenesis marker 17 protein</fullName>
    </recommendedName>
</protein>
<reference evidence="1" key="2">
    <citation type="submission" date="2004-08" db="EMBL/GenBank/DDBJ databases">
        <authorList>
            <person name="Putnam N."/>
            <person name="Detter J.C."/>
            <person name="Richardson P.M."/>
            <person name="Rokhsar D."/>
        </authorList>
    </citation>
    <scope>NUCLEOTIDE SEQUENCE</scope>
</reference>
<sequence>MVEMEVKVEGVSDFANGSYTKICQDTFRDAGLRSNIDHVFMHCNPKEFVFVIAVKIGRVSRPVTVWDVTLREEKKLRITTEKYAPKLLASLWDKYGEKVEQVGRLELLLKLEDNEIEELLKLVLYDPKDDLVTRILYALDTIIPEGARVRSPMRSTNSVVIIASENPIGEEQKNKVEEMVSEYV</sequence>
<accession>Q64ED4</accession>
<gene>
    <name evidence="1" type="ORF">GZ12E2_10</name>
</gene>
<dbReference type="EMBL" id="AY714818">
    <property type="protein sequence ID" value="AAU82243.1"/>
    <property type="molecule type" value="Genomic_DNA"/>
</dbReference>
<dbReference type="NCBIfam" id="TIGR03291">
    <property type="entry name" value="methan_mark_17"/>
    <property type="match status" value="1"/>
</dbReference>
<dbReference type="PIRSF" id="PIRSF019464">
    <property type="entry name" value="UCP019464"/>
    <property type="match status" value="1"/>
</dbReference>
<dbReference type="Pfam" id="PF09886">
    <property type="entry name" value="DUF2113"/>
    <property type="match status" value="1"/>
</dbReference>
<organism evidence="1">
    <name type="scientific">Uncultured archaeon GZfos26G2</name>
    <dbReference type="NCBI Taxonomy" id="3386331"/>
    <lineage>
        <taxon>Archaea</taxon>
        <taxon>Methanobacteriati</taxon>
        <taxon>Methanobacteriota</taxon>
        <taxon>Stenosarchaea group</taxon>
        <taxon>Methanomicrobia</taxon>
        <taxon>Candidatus Methanophagales</taxon>
        <taxon>Candidatus Methanophagaceae</taxon>
        <taxon>Candidatus Methanophaga</taxon>
    </lineage>
</organism>